<keyword evidence="16" id="KW-1185">Reference proteome</keyword>
<evidence type="ECO:0000256" key="10">
    <source>
        <dbReference type="ARBA" id="ARBA00052048"/>
    </source>
</evidence>
<dbReference type="Pfam" id="PF00628">
    <property type="entry name" value="PHD"/>
    <property type="match status" value="1"/>
</dbReference>
<comment type="caution">
    <text evidence="15">The sequence shown here is derived from an EMBL/GenBank/DDBJ whole genome shotgun (WGS) entry which is preliminary data.</text>
</comment>
<comment type="subcellular location">
    <subcellularLocation>
        <location evidence="1">Nucleus</location>
    </subcellularLocation>
</comment>
<protein>
    <recommendedName>
        <fullName evidence="11">[histone H3]-lysine(27) N-methyltransferase</fullName>
        <ecNumber evidence="11">2.1.1.369</ecNumber>
    </recommendedName>
</protein>
<dbReference type="GO" id="GO:0008270">
    <property type="term" value="F:zinc ion binding"/>
    <property type="evidence" value="ECO:0007669"/>
    <property type="project" value="UniProtKB-KW"/>
</dbReference>
<evidence type="ECO:0000313" key="16">
    <source>
        <dbReference type="Proteomes" id="UP000036987"/>
    </source>
</evidence>
<dbReference type="EMBL" id="LFYR01002205">
    <property type="protein sequence ID" value="KMZ56256.1"/>
    <property type="molecule type" value="Genomic_DNA"/>
</dbReference>
<dbReference type="InterPro" id="IPR053114">
    <property type="entry name" value="ATXR5/ATXR6"/>
</dbReference>
<evidence type="ECO:0000256" key="4">
    <source>
        <dbReference type="ARBA" id="ARBA00022691"/>
    </source>
</evidence>
<dbReference type="Gene3D" id="2.170.270.10">
    <property type="entry name" value="SET domain"/>
    <property type="match status" value="1"/>
</dbReference>
<dbReference type="PROSITE" id="PS50280">
    <property type="entry name" value="SET"/>
    <property type="match status" value="1"/>
</dbReference>
<evidence type="ECO:0000256" key="1">
    <source>
        <dbReference type="ARBA" id="ARBA00004123"/>
    </source>
</evidence>
<dbReference type="Gene3D" id="3.30.40.10">
    <property type="entry name" value="Zinc/RING finger domain, C3HC4 (zinc finger)"/>
    <property type="match status" value="1"/>
</dbReference>
<evidence type="ECO:0000256" key="9">
    <source>
        <dbReference type="ARBA" id="ARBA00023242"/>
    </source>
</evidence>
<evidence type="ECO:0000256" key="6">
    <source>
        <dbReference type="ARBA" id="ARBA00022771"/>
    </source>
</evidence>
<dbReference type="OMA" id="LCKSMME"/>
<sequence length="373" mass="42468">MEGKIYSMMTYLIFSSPIKCQVTTVFCSPFLLQMSLRNSFRKRTRAPTPSQSSRDSDSVLCEECGSGTYDDLLLLCDRCDNGFHTFCLRPILPTIPNGSWFCPNCSGGQKKPKQFPMIQTKIVDFFRIHRSADGNEIIGKKKRRRTGGLVMAKKKRKLLAFNPSETPERRLEQMASLATALTATRTDFSNELTYRFGMAPRSSNLSRLEHGGMQVLSKEDTETLSICKRMIARGEWPPLMVVFDSLEGFTVEADKPIKDLTIVTEYTGDVDYLKNREHYDGDSMMTLLSAKDASRSLVICPDKRSNIARFVSGINNHTPNRNGRKKQNLKCVRFDVDGECRALLIAIRDIAKGERLYYDYNGYEQEYPTEHFV</sequence>
<dbReference type="AlphaFoldDB" id="A0A0K9NHK9"/>
<dbReference type="FunFam" id="2.170.270.10:FF:000038">
    <property type="entry name" value="Histone-lysine N-methyltransferase ATXR5"/>
    <property type="match status" value="1"/>
</dbReference>
<dbReference type="GO" id="GO:0000785">
    <property type="term" value="C:chromatin"/>
    <property type="evidence" value="ECO:0000318"/>
    <property type="project" value="GO_Central"/>
</dbReference>
<name>A0A0K9NHK9_ZOSMR</name>
<evidence type="ECO:0000256" key="7">
    <source>
        <dbReference type="ARBA" id="ARBA00022833"/>
    </source>
</evidence>
<evidence type="ECO:0000256" key="5">
    <source>
        <dbReference type="ARBA" id="ARBA00022723"/>
    </source>
</evidence>
<proteinExistence type="predicted"/>
<dbReference type="GO" id="GO:0006357">
    <property type="term" value="P:regulation of transcription by RNA polymerase II"/>
    <property type="evidence" value="ECO:0000318"/>
    <property type="project" value="GO_Central"/>
</dbReference>
<dbReference type="Proteomes" id="UP000036987">
    <property type="component" value="Unassembled WGS sequence"/>
</dbReference>
<dbReference type="SUPFAM" id="SSF82199">
    <property type="entry name" value="SET domain"/>
    <property type="match status" value="1"/>
</dbReference>
<evidence type="ECO:0000259" key="13">
    <source>
        <dbReference type="PROSITE" id="PS50016"/>
    </source>
</evidence>
<keyword evidence="7" id="KW-0862">Zinc</keyword>
<feature type="domain" description="SET" evidence="14">
    <location>
        <begin position="237"/>
        <end position="361"/>
    </location>
</feature>
<keyword evidence="9" id="KW-0539">Nucleus</keyword>
<dbReference type="EC" id="2.1.1.369" evidence="11"/>
<comment type="catalytic activity">
    <reaction evidence="10">
        <text>L-lysyl(27)-[histone H3] + S-adenosyl-L-methionine = N(6)-methyl-L-lysyl(27)-[histone H3] + S-adenosyl-L-homocysteine + H(+)</text>
        <dbReference type="Rhea" id="RHEA:60296"/>
        <dbReference type="Rhea" id="RHEA-COMP:15544"/>
        <dbReference type="Rhea" id="RHEA-COMP:15548"/>
        <dbReference type="ChEBI" id="CHEBI:15378"/>
        <dbReference type="ChEBI" id="CHEBI:29969"/>
        <dbReference type="ChEBI" id="CHEBI:57856"/>
        <dbReference type="ChEBI" id="CHEBI:59789"/>
        <dbReference type="ChEBI" id="CHEBI:61929"/>
        <dbReference type="EC" id="2.1.1.369"/>
    </reaction>
</comment>
<dbReference type="InterPro" id="IPR046341">
    <property type="entry name" value="SET_dom_sf"/>
</dbReference>
<dbReference type="InterPro" id="IPR019786">
    <property type="entry name" value="Zinc_finger_PHD-type_CS"/>
</dbReference>
<dbReference type="PANTHER" id="PTHR48442">
    <property type="entry name" value="SET DOMAIN-CONTAINING PROTEIN"/>
    <property type="match status" value="1"/>
</dbReference>
<accession>A0A0K9NHK9</accession>
<dbReference type="InterPro" id="IPR011011">
    <property type="entry name" value="Znf_FYVE_PHD"/>
</dbReference>
<evidence type="ECO:0000313" key="15">
    <source>
        <dbReference type="EMBL" id="KMZ56256.1"/>
    </source>
</evidence>
<keyword evidence="2 15" id="KW-0489">Methyltransferase</keyword>
<dbReference type="STRING" id="29655.A0A0K9NHK9"/>
<dbReference type="InterPro" id="IPR019787">
    <property type="entry name" value="Znf_PHD-finger"/>
</dbReference>
<dbReference type="OrthoDB" id="336088at2759"/>
<dbReference type="GO" id="GO:0051726">
    <property type="term" value="P:regulation of cell cycle"/>
    <property type="evidence" value="ECO:0007669"/>
    <property type="project" value="UniProtKB-ARBA"/>
</dbReference>
<evidence type="ECO:0000256" key="3">
    <source>
        <dbReference type="ARBA" id="ARBA00022679"/>
    </source>
</evidence>
<dbReference type="GO" id="GO:0140953">
    <property type="term" value="F:histone H3K27 monomethyltransferase activity"/>
    <property type="evidence" value="ECO:0007669"/>
    <property type="project" value="UniProtKB-EC"/>
</dbReference>
<dbReference type="GO" id="GO:0003712">
    <property type="term" value="F:transcription coregulator activity"/>
    <property type="evidence" value="ECO:0000318"/>
    <property type="project" value="GO_Central"/>
</dbReference>
<dbReference type="GO" id="GO:0005634">
    <property type="term" value="C:nucleus"/>
    <property type="evidence" value="ECO:0000318"/>
    <property type="project" value="GO_Central"/>
</dbReference>
<evidence type="ECO:0000259" key="14">
    <source>
        <dbReference type="PROSITE" id="PS50280"/>
    </source>
</evidence>
<dbReference type="InterPro" id="IPR001214">
    <property type="entry name" value="SET_dom"/>
</dbReference>
<evidence type="ECO:0000256" key="11">
    <source>
        <dbReference type="ARBA" id="ARBA00066815"/>
    </source>
</evidence>
<keyword evidence="4" id="KW-0949">S-adenosyl-L-methionine</keyword>
<feature type="domain" description="PHD-type" evidence="13">
    <location>
        <begin position="58"/>
        <end position="108"/>
    </location>
</feature>
<dbReference type="InterPro" id="IPR001965">
    <property type="entry name" value="Znf_PHD"/>
</dbReference>
<dbReference type="SUPFAM" id="SSF57903">
    <property type="entry name" value="FYVE/PHD zinc finger"/>
    <property type="match status" value="1"/>
</dbReference>
<dbReference type="PROSITE" id="PS50016">
    <property type="entry name" value="ZF_PHD_2"/>
    <property type="match status" value="1"/>
</dbReference>
<dbReference type="Pfam" id="PF00856">
    <property type="entry name" value="SET"/>
    <property type="match status" value="1"/>
</dbReference>
<dbReference type="PROSITE" id="PS01359">
    <property type="entry name" value="ZF_PHD_1"/>
    <property type="match status" value="1"/>
</dbReference>
<dbReference type="InterPro" id="IPR013083">
    <property type="entry name" value="Znf_RING/FYVE/PHD"/>
</dbReference>
<reference evidence="16" key="1">
    <citation type="journal article" date="2016" name="Nature">
        <title>The genome of the seagrass Zostera marina reveals angiosperm adaptation to the sea.</title>
        <authorList>
            <person name="Olsen J.L."/>
            <person name="Rouze P."/>
            <person name="Verhelst B."/>
            <person name="Lin Y.-C."/>
            <person name="Bayer T."/>
            <person name="Collen J."/>
            <person name="Dattolo E."/>
            <person name="De Paoli E."/>
            <person name="Dittami S."/>
            <person name="Maumus F."/>
            <person name="Michel G."/>
            <person name="Kersting A."/>
            <person name="Lauritano C."/>
            <person name="Lohaus R."/>
            <person name="Toepel M."/>
            <person name="Tonon T."/>
            <person name="Vanneste K."/>
            <person name="Amirebrahimi M."/>
            <person name="Brakel J."/>
            <person name="Bostroem C."/>
            <person name="Chovatia M."/>
            <person name="Grimwood J."/>
            <person name="Jenkins J.W."/>
            <person name="Jueterbock A."/>
            <person name="Mraz A."/>
            <person name="Stam W.T."/>
            <person name="Tice H."/>
            <person name="Bornberg-Bauer E."/>
            <person name="Green P.J."/>
            <person name="Pearson G.A."/>
            <person name="Procaccini G."/>
            <person name="Duarte C.M."/>
            <person name="Schmutz J."/>
            <person name="Reusch T.B.H."/>
            <person name="Van de Peer Y."/>
        </authorList>
    </citation>
    <scope>NUCLEOTIDE SEQUENCE [LARGE SCALE GENOMIC DNA]</scope>
    <source>
        <strain evidence="16">cv. Finnish</strain>
    </source>
</reference>
<evidence type="ECO:0000256" key="8">
    <source>
        <dbReference type="ARBA" id="ARBA00022853"/>
    </source>
</evidence>
<evidence type="ECO:0000256" key="2">
    <source>
        <dbReference type="ARBA" id="ARBA00022603"/>
    </source>
</evidence>
<evidence type="ECO:0000256" key="12">
    <source>
        <dbReference type="PROSITE-ProRule" id="PRU00146"/>
    </source>
</evidence>
<dbReference type="GO" id="GO:0006275">
    <property type="term" value="P:regulation of DNA replication"/>
    <property type="evidence" value="ECO:0007669"/>
    <property type="project" value="UniProtKB-ARBA"/>
</dbReference>
<dbReference type="GO" id="GO:0003682">
    <property type="term" value="F:chromatin binding"/>
    <property type="evidence" value="ECO:0000318"/>
    <property type="project" value="GO_Central"/>
</dbReference>
<dbReference type="SMART" id="SM00249">
    <property type="entry name" value="PHD"/>
    <property type="match status" value="1"/>
</dbReference>
<gene>
    <name evidence="15" type="ORF">ZOSMA_97G00230</name>
</gene>
<organism evidence="15 16">
    <name type="scientific">Zostera marina</name>
    <name type="common">Eelgrass</name>
    <dbReference type="NCBI Taxonomy" id="29655"/>
    <lineage>
        <taxon>Eukaryota</taxon>
        <taxon>Viridiplantae</taxon>
        <taxon>Streptophyta</taxon>
        <taxon>Embryophyta</taxon>
        <taxon>Tracheophyta</taxon>
        <taxon>Spermatophyta</taxon>
        <taxon>Magnoliopsida</taxon>
        <taxon>Liliopsida</taxon>
        <taxon>Zosteraceae</taxon>
        <taxon>Zostera</taxon>
    </lineage>
</organism>
<dbReference type="PANTHER" id="PTHR48442:SF1">
    <property type="entry name" value="SET DOMAIN-CONTAINING PROTEIN"/>
    <property type="match status" value="1"/>
</dbReference>
<dbReference type="CDD" id="cd15543">
    <property type="entry name" value="PHD_RSF1"/>
    <property type="match status" value="1"/>
</dbReference>
<dbReference type="CDD" id="cd10539">
    <property type="entry name" value="SET_ATXR5_6-like"/>
    <property type="match status" value="1"/>
</dbReference>
<dbReference type="GO" id="GO:0032259">
    <property type="term" value="P:methylation"/>
    <property type="evidence" value="ECO:0007669"/>
    <property type="project" value="UniProtKB-KW"/>
</dbReference>
<keyword evidence="3 15" id="KW-0808">Transferase</keyword>
<keyword evidence="5" id="KW-0479">Metal-binding</keyword>
<keyword evidence="8" id="KW-0156">Chromatin regulator</keyword>
<dbReference type="GO" id="GO:0004402">
    <property type="term" value="F:histone acetyltransferase activity"/>
    <property type="evidence" value="ECO:0000318"/>
    <property type="project" value="GO_Central"/>
</dbReference>
<keyword evidence="6 12" id="KW-0863">Zinc-finger</keyword>